<dbReference type="Proteomes" id="UP000655410">
    <property type="component" value="Unassembled WGS sequence"/>
</dbReference>
<comment type="caution">
    <text evidence="3">The sequence shown here is derived from an EMBL/GenBank/DDBJ whole genome shotgun (WGS) entry which is preliminary data.</text>
</comment>
<proteinExistence type="predicted"/>
<protein>
    <recommendedName>
        <fullName evidence="2">Dystroglycan-type cadherin-like domain-containing protein</fullName>
    </recommendedName>
</protein>
<accession>A0ABQ2N5P9</accession>
<dbReference type="SUPFAM" id="SSF49313">
    <property type="entry name" value="Cadherin-like"/>
    <property type="match status" value="1"/>
</dbReference>
<dbReference type="Pfam" id="PF05345">
    <property type="entry name" value="He_PIG"/>
    <property type="match status" value="1"/>
</dbReference>
<dbReference type="SMART" id="SM00736">
    <property type="entry name" value="CADG"/>
    <property type="match status" value="1"/>
</dbReference>
<dbReference type="InterPro" id="IPR015919">
    <property type="entry name" value="Cadherin-like_sf"/>
</dbReference>
<keyword evidence="4" id="KW-1185">Reference proteome</keyword>
<organism evidence="3 4">
    <name type="scientific">Nocardioides phosphati</name>
    <dbReference type="NCBI Taxonomy" id="1867775"/>
    <lineage>
        <taxon>Bacteria</taxon>
        <taxon>Bacillati</taxon>
        <taxon>Actinomycetota</taxon>
        <taxon>Actinomycetes</taxon>
        <taxon>Propionibacteriales</taxon>
        <taxon>Nocardioidaceae</taxon>
        <taxon>Nocardioides</taxon>
    </lineage>
</organism>
<dbReference type="Gene3D" id="2.60.40.10">
    <property type="entry name" value="Immunoglobulins"/>
    <property type="match status" value="1"/>
</dbReference>
<dbReference type="RefSeq" id="WP_188781841.1">
    <property type="nucleotide sequence ID" value="NZ_BMNI01000001.1"/>
</dbReference>
<reference evidence="4" key="1">
    <citation type="journal article" date="2019" name="Int. J. Syst. Evol. Microbiol.">
        <title>The Global Catalogue of Microorganisms (GCM) 10K type strain sequencing project: providing services to taxonomists for standard genome sequencing and annotation.</title>
        <authorList>
            <consortium name="The Broad Institute Genomics Platform"/>
            <consortium name="The Broad Institute Genome Sequencing Center for Infectious Disease"/>
            <person name="Wu L."/>
            <person name="Ma J."/>
        </authorList>
    </citation>
    <scope>NUCLEOTIDE SEQUENCE [LARGE SCALE GENOMIC DNA]</scope>
    <source>
        <strain evidence="4">CGMCC 4.7371</strain>
    </source>
</reference>
<evidence type="ECO:0000313" key="4">
    <source>
        <dbReference type="Proteomes" id="UP000655410"/>
    </source>
</evidence>
<dbReference type="Gene3D" id="2.60.120.380">
    <property type="match status" value="1"/>
</dbReference>
<dbReference type="Gene3D" id="3.40.390.10">
    <property type="entry name" value="Collagenase (Catalytic Domain)"/>
    <property type="match status" value="1"/>
</dbReference>
<gene>
    <name evidence="3" type="ORF">GCM10011584_00860</name>
</gene>
<name>A0ABQ2N5P9_9ACTN</name>
<evidence type="ECO:0000313" key="3">
    <source>
        <dbReference type="EMBL" id="GGO84101.1"/>
    </source>
</evidence>
<feature type="domain" description="Dystroglycan-type cadherin-like" evidence="2">
    <location>
        <begin position="484"/>
        <end position="574"/>
    </location>
</feature>
<dbReference type="InterPro" id="IPR013783">
    <property type="entry name" value="Ig-like_fold"/>
</dbReference>
<dbReference type="InterPro" id="IPR006644">
    <property type="entry name" value="Cadg"/>
</dbReference>
<dbReference type="Pfam" id="PF13688">
    <property type="entry name" value="Reprolysin_5"/>
    <property type="match status" value="1"/>
</dbReference>
<dbReference type="SUPFAM" id="SSF55486">
    <property type="entry name" value="Metalloproteases ('zincins'), catalytic domain"/>
    <property type="match status" value="1"/>
</dbReference>
<sequence length="723" mass="74059">MSVLRRHVSAVSVVTLAAASTALQIVSATGASAAPASAGCQDRLIEHAQRASVVAERNPSAFRKAAAANRVSAAGLRRQADDRALWLDPCGLRFYVEEKAPTAAQASLASSTAVRPLSETFLLESRPGSNRTIYLDFTGDTVNGTAWNQSYGADIVAQPYSIDTTVDTNFSDAELTEIQRTWQTVAEDYAPFDVNVTTKDPGAAAIDRTDSTDQVFGTRALITNGGTVYDKCGCGGVAYVNVFTSSGSNHGYYQPAWVFSNGTGKNGKSVGEATAHEVGHNFGLSHDGTSTQGYYSGVAPWAPIMGASYYQPVTQWSLGEYPDANQHQDDLAIIATGAPLRADDHGNSAATATVLGADAPANGVISTRQDVDAFGFTGSGSTTVSVTPADGVPDLDVQLSILDASGATVATVNPAVTRVSSGQSTGLDATWTGTLPAGGATYTAVVDGVGSGDPAVAGQYSDYASLGNYQIRMTTTTAPQPNTVTVTNPGAQSATVGAPASLQVQGADSASGETLTWSATGLPAGLTINAGTGLISGTPTASGSFSSTVTAKDSTGATGAATFSWAVAPAPTACTGQKLGNPGFETGTAAPWTVSDASIINNNTAKPARTGTWDAWLGGYGSAVTDTLKQTVSVPAGCKATFTFWLAIDSAEGTRRAYDTLTVKAGSTTLATYSNRNKGGGYQQRTVDLSGFAGQTVTLSFTSIEDSSRQTSFVVDDTAVTLS</sequence>
<evidence type="ECO:0000256" key="1">
    <source>
        <dbReference type="SAM" id="SignalP"/>
    </source>
</evidence>
<dbReference type="EMBL" id="BMNI01000001">
    <property type="protein sequence ID" value="GGO84101.1"/>
    <property type="molecule type" value="Genomic_DNA"/>
</dbReference>
<dbReference type="InterPro" id="IPR024079">
    <property type="entry name" value="MetalloPept_cat_dom_sf"/>
</dbReference>
<evidence type="ECO:0000259" key="2">
    <source>
        <dbReference type="SMART" id="SM00736"/>
    </source>
</evidence>
<feature type="signal peptide" evidence="1">
    <location>
        <begin position="1"/>
        <end position="33"/>
    </location>
</feature>
<feature type="chain" id="PRO_5047007617" description="Dystroglycan-type cadherin-like domain-containing protein" evidence="1">
    <location>
        <begin position="34"/>
        <end position="723"/>
    </location>
</feature>
<keyword evidence="1" id="KW-0732">Signal</keyword>